<dbReference type="EMBL" id="BPQG01000104">
    <property type="protein sequence ID" value="GJD46952.1"/>
    <property type="molecule type" value="Genomic_DNA"/>
</dbReference>
<accession>A0ABQ4QP15</accession>
<feature type="domain" description="Glucosamine inositolphosphorylceramide transferase 1 N-terminal" evidence="1">
    <location>
        <begin position="174"/>
        <end position="395"/>
    </location>
</feature>
<keyword evidence="3" id="KW-1185">Reference proteome</keyword>
<comment type="caution">
    <text evidence="2">The sequence shown here is derived from an EMBL/GenBank/DDBJ whole genome shotgun (WGS) entry which is preliminary data.</text>
</comment>
<dbReference type="Pfam" id="PF24793">
    <property type="entry name" value="GINT1_N"/>
    <property type="match status" value="1"/>
</dbReference>
<proteinExistence type="predicted"/>
<sequence>MPDSHGPESVRLVLPGATMPSEKGTIWRIRFDGHHDEASLLHALLEGRPPLVEVVENNEVVLARGIVALDAVATLCDAYEAVATRLVQLVAMAIRAPDRRAPAVPITAIGSGSLGAYALRRVARLLVRRMYRLCAYPDHWRTGWRFARSGETVWDKGTLDGAPWRVLTGPGHHFYADPFPFSWQGQSALFVEDFDHHVGRAVISAFAFGPDGPVGPAIPVLEESFHLSYPFVFAHAGNVWMIPETAANRTVSLYRADPYPWRWVRDRDLLTDLVASDATVVKHGDRWWMFATLYDGTGSYSDTLGLFTASDLFGPWIAHPHNPIIIDAGMARPAGCMRIHEGRLWRPAQDCTQRYGGALVLAEVTELSESHFAQIIRHRIQPGPDWTGSRLHTINCAGGIEAIDGSAVSLKLFGQA</sequence>
<name>A0ABQ4QP15_9HYPH</name>
<dbReference type="InterPro" id="IPR056442">
    <property type="entry name" value="GINT1_N"/>
</dbReference>
<dbReference type="Gene3D" id="2.115.10.20">
    <property type="entry name" value="Glycosyl hydrolase domain, family 43"/>
    <property type="match status" value="1"/>
</dbReference>
<protein>
    <recommendedName>
        <fullName evidence="1">Glucosamine inositolphosphorylceramide transferase 1 N-terminal domain-containing protein</fullName>
    </recommendedName>
</protein>
<dbReference type="InterPro" id="IPR023296">
    <property type="entry name" value="Glyco_hydro_beta-prop_sf"/>
</dbReference>
<evidence type="ECO:0000313" key="2">
    <source>
        <dbReference type="EMBL" id="GJD46952.1"/>
    </source>
</evidence>
<evidence type="ECO:0000259" key="1">
    <source>
        <dbReference type="Pfam" id="PF24793"/>
    </source>
</evidence>
<organism evidence="2 3">
    <name type="scientific">Methylobacterium cerastii</name>
    <dbReference type="NCBI Taxonomy" id="932741"/>
    <lineage>
        <taxon>Bacteria</taxon>
        <taxon>Pseudomonadati</taxon>
        <taxon>Pseudomonadota</taxon>
        <taxon>Alphaproteobacteria</taxon>
        <taxon>Hyphomicrobiales</taxon>
        <taxon>Methylobacteriaceae</taxon>
        <taxon>Methylobacterium</taxon>
    </lineage>
</organism>
<reference evidence="2 3" key="1">
    <citation type="journal article" date="2021" name="Front. Microbiol.">
        <title>Comprehensive Comparative Genomics and Phenotyping of Methylobacterium Species.</title>
        <authorList>
            <person name="Alessa O."/>
            <person name="Ogura Y."/>
            <person name="Fujitani Y."/>
            <person name="Takami H."/>
            <person name="Hayashi T."/>
            <person name="Sahin N."/>
            <person name="Tani A."/>
        </authorList>
    </citation>
    <scope>NUCLEOTIDE SEQUENCE [LARGE SCALE GENOMIC DNA]</scope>
    <source>
        <strain evidence="2 3">DSM 23679</strain>
    </source>
</reference>
<evidence type="ECO:0000313" key="3">
    <source>
        <dbReference type="Proteomes" id="UP001055117"/>
    </source>
</evidence>
<dbReference type="SUPFAM" id="SSF75005">
    <property type="entry name" value="Arabinanase/levansucrase/invertase"/>
    <property type="match status" value="1"/>
</dbReference>
<dbReference type="Proteomes" id="UP001055117">
    <property type="component" value="Unassembled WGS sequence"/>
</dbReference>
<dbReference type="RefSeq" id="WP_238273173.1">
    <property type="nucleotide sequence ID" value="NZ_BPQG01000104.1"/>
</dbReference>
<gene>
    <name evidence="2" type="ORF">AFCDBAGC_4837</name>
</gene>